<keyword evidence="2" id="KW-0472">Membrane</keyword>
<dbReference type="RefSeq" id="WP_209486932.1">
    <property type="nucleotide sequence ID" value="NZ_JAGGKQ010000033.1"/>
</dbReference>
<evidence type="ECO:0000313" key="4">
    <source>
        <dbReference type="Proteomes" id="UP000823588"/>
    </source>
</evidence>
<reference evidence="3" key="1">
    <citation type="submission" date="2021-03" db="EMBL/GenBank/DDBJ databases">
        <title>Genomic Encyclopedia of Type Strains, Phase IV (KMG-IV): sequencing the most valuable type-strain genomes for metagenomic binning, comparative biology and taxonomic classification.</title>
        <authorList>
            <person name="Goeker M."/>
        </authorList>
    </citation>
    <scope>NUCLEOTIDE SEQUENCE</scope>
    <source>
        <strain evidence="3">DSM 23564</strain>
    </source>
</reference>
<comment type="caution">
    <text evidence="3">The sequence shown here is derived from an EMBL/GenBank/DDBJ whole genome shotgun (WGS) entry which is preliminary data.</text>
</comment>
<sequence length="122" mass="12846">MMDGSDDKKPRPGECSSVGREKEELDDLQESGEKMVIALIGGTAAGIFVQAPLQSNRPLAIGVAIASGLLLIVAGSFTLYAARLSNSGQTREEAKGLFIYIVIGMVIFLLGLLASVFGIGRF</sequence>
<gene>
    <name evidence="3" type="ORF">J2751_002906</name>
</gene>
<evidence type="ECO:0000256" key="2">
    <source>
        <dbReference type="SAM" id="Phobius"/>
    </source>
</evidence>
<feature type="transmembrane region" description="Helical" evidence="2">
    <location>
        <begin position="97"/>
        <end position="119"/>
    </location>
</feature>
<accession>A0A8T4GJU6</accession>
<feature type="transmembrane region" description="Helical" evidence="2">
    <location>
        <begin position="35"/>
        <end position="53"/>
    </location>
</feature>
<dbReference type="Proteomes" id="UP000823588">
    <property type="component" value="Unassembled WGS sequence"/>
</dbReference>
<feature type="compositionally biased region" description="Basic and acidic residues" evidence="1">
    <location>
        <begin position="1"/>
        <end position="12"/>
    </location>
</feature>
<dbReference type="EMBL" id="JAGGKQ010000033">
    <property type="protein sequence ID" value="MBP1923860.1"/>
    <property type="molecule type" value="Genomic_DNA"/>
</dbReference>
<evidence type="ECO:0000313" key="3">
    <source>
        <dbReference type="EMBL" id="MBP1923860.1"/>
    </source>
</evidence>
<feature type="transmembrane region" description="Helical" evidence="2">
    <location>
        <begin position="59"/>
        <end position="85"/>
    </location>
</feature>
<name>A0A8T4GJU6_9EURY</name>
<dbReference type="AlphaFoldDB" id="A0A8T4GJU6"/>
<organism evidence="3 4">
    <name type="scientific">Halorubrum alkaliphilum</name>
    <dbReference type="NCBI Taxonomy" id="261290"/>
    <lineage>
        <taxon>Archaea</taxon>
        <taxon>Methanobacteriati</taxon>
        <taxon>Methanobacteriota</taxon>
        <taxon>Stenosarchaea group</taxon>
        <taxon>Halobacteria</taxon>
        <taxon>Halobacteriales</taxon>
        <taxon>Haloferacaceae</taxon>
        <taxon>Halorubrum</taxon>
    </lineage>
</organism>
<keyword evidence="2" id="KW-1133">Transmembrane helix</keyword>
<protein>
    <submittedName>
        <fullName evidence="3">Uncharacterized protein</fullName>
    </submittedName>
</protein>
<keyword evidence="2" id="KW-0812">Transmembrane</keyword>
<feature type="region of interest" description="Disordered" evidence="1">
    <location>
        <begin position="1"/>
        <end position="28"/>
    </location>
</feature>
<keyword evidence="4" id="KW-1185">Reference proteome</keyword>
<proteinExistence type="predicted"/>
<evidence type="ECO:0000256" key="1">
    <source>
        <dbReference type="SAM" id="MobiDB-lite"/>
    </source>
</evidence>